<dbReference type="EMBL" id="VEPZ02001788">
    <property type="protein sequence ID" value="KAE8654006.1"/>
    <property type="molecule type" value="Genomic_DNA"/>
</dbReference>
<organism evidence="4 5">
    <name type="scientific">Hibiscus syriacus</name>
    <name type="common">Rose of Sharon</name>
    <dbReference type="NCBI Taxonomy" id="106335"/>
    <lineage>
        <taxon>Eukaryota</taxon>
        <taxon>Viridiplantae</taxon>
        <taxon>Streptophyta</taxon>
        <taxon>Embryophyta</taxon>
        <taxon>Tracheophyta</taxon>
        <taxon>Spermatophyta</taxon>
        <taxon>Magnoliopsida</taxon>
        <taxon>eudicotyledons</taxon>
        <taxon>Gunneridae</taxon>
        <taxon>Pentapetalae</taxon>
        <taxon>rosids</taxon>
        <taxon>malvids</taxon>
        <taxon>Malvales</taxon>
        <taxon>Malvaceae</taxon>
        <taxon>Malvoideae</taxon>
        <taxon>Hibiscus</taxon>
    </lineage>
</organism>
<comment type="subcellular location">
    <subcellularLocation>
        <location evidence="1">Nucleus</location>
    </subcellularLocation>
</comment>
<comment type="similarity">
    <text evidence="2">Belongs to the NPR1-interactor family.</text>
</comment>
<evidence type="ECO:0000256" key="1">
    <source>
        <dbReference type="ARBA" id="ARBA00004123"/>
    </source>
</evidence>
<name>A0A6A2WW59_HIBSY</name>
<dbReference type="AlphaFoldDB" id="A0A6A2WW59"/>
<dbReference type="GO" id="GO:0010112">
    <property type="term" value="P:regulation of systemic acquired resistance"/>
    <property type="evidence" value="ECO:0007669"/>
    <property type="project" value="InterPro"/>
</dbReference>
<reference evidence="4" key="1">
    <citation type="submission" date="2019-09" db="EMBL/GenBank/DDBJ databases">
        <title>Draft genome information of white flower Hibiscus syriacus.</title>
        <authorList>
            <person name="Kim Y.-M."/>
        </authorList>
    </citation>
    <scope>NUCLEOTIDE SEQUENCE [LARGE SCALE GENOMIC DNA]</scope>
    <source>
        <strain evidence="4">YM2019G1</strain>
    </source>
</reference>
<keyword evidence="3" id="KW-0539">Nucleus</keyword>
<sequence length="274" mass="30727">MSQMMKWSSSIGYPQVVEVDPFLVTHLLYHSLECVTALNCVPRDTVVISTMSILIIPLGPDSLTSAPELDFDLKNGIGVATDHFKTNLGGSDTILPDLRFTRNVSGSGVGYGQGRINTLEPPFRNVGRIYEPFSPAERFKAAETCLTDHCNFNCISMQASNISCMWLMPCWRSLQCRLLFNQTKNTRLVIPTSSQERCISASPSNKKKMSHDDNNELDDENMDKFYALINNIHEAHDHFIMNNTSSTATKIVKNDADDVDDRSESLKKIKRSKL</sequence>
<gene>
    <name evidence="4" type="ORF">F3Y22_tig00117056pilonHSYRG00667</name>
</gene>
<evidence type="ECO:0000313" key="4">
    <source>
        <dbReference type="EMBL" id="KAE8654006.1"/>
    </source>
</evidence>
<evidence type="ECO:0000313" key="5">
    <source>
        <dbReference type="Proteomes" id="UP000436088"/>
    </source>
</evidence>
<dbReference type="Proteomes" id="UP000436088">
    <property type="component" value="Unassembled WGS sequence"/>
</dbReference>
<evidence type="ECO:0000256" key="2">
    <source>
        <dbReference type="ARBA" id="ARBA00009937"/>
    </source>
</evidence>
<dbReference type="Pfam" id="PF15699">
    <property type="entry name" value="NPR1_interact"/>
    <property type="match status" value="1"/>
</dbReference>
<keyword evidence="5" id="KW-1185">Reference proteome</keyword>
<protein>
    <submittedName>
        <fullName evidence="4">Uncharacterized protein</fullName>
    </submittedName>
</protein>
<accession>A0A6A2WW59</accession>
<proteinExistence type="inferred from homology"/>
<dbReference type="GO" id="GO:0005634">
    <property type="term" value="C:nucleus"/>
    <property type="evidence" value="ECO:0007669"/>
    <property type="project" value="UniProtKB-SubCell"/>
</dbReference>
<comment type="caution">
    <text evidence="4">The sequence shown here is derived from an EMBL/GenBank/DDBJ whole genome shotgun (WGS) entry which is preliminary data.</text>
</comment>
<dbReference type="InterPro" id="IPR031425">
    <property type="entry name" value="NPR1/NH1-interacting"/>
</dbReference>
<evidence type="ECO:0000256" key="3">
    <source>
        <dbReference type="ARBA" id="ARBA00023242"/>
    </source>
</evidence>